<dbReference type="GO" id="GO:0003676">
    <property type="term" value="F:nucleic acid binding"/>
    <property type="evidence" value="ECO:0007669"/>
    <property type="project" value="InterPro"/>
</dbReference>
<dbReference type="NCBIfam" id="TIGR00252">
    <property type="entry name" value="YraN family protein"/>
    <property type="match status" value="1"/>
</dbReference>
<proteinExistence type="inferred from homology"/>
<sequence length="116" mass="13225">MNRRRLGTEYEQKAALWLEGQGYRILEKNFRGGGGEIDLIAREGEYLVFVEVKYRKDTEKGRGAEAVGAGKQRRIIRAARAYLAGHYTYEDIPCRFDVVSFCGEKAELIKNAFEVS</sequence>
<dbReference type="InterPro" id="IPR003509">
    <property type="entry name" value="UPF0102_YraN-like"/>
</dbReference>
<dbReference type="AlphaFoldDB" id="A0A9D1ADF1"/>
<dbReference type="PANTHER" id="PTHR34039">
    <property type="entry name" value="UPF0102 PROTEIN YRAN"/>
    <property type="match status" value="1"/>
</dbReference>
<comment type="caution">
    <text evidence="3">The sequence shown here is derived from an EMBL/GenBank/DDBJ whole genome shotgun (WGS) entry which is preliminary data.</text>
</comment>
<protein>
    <recommendedName>
        <fullName evidence="2">UPF0102 protein IAB31_11180</fullName>
    </recommendedName>
</protein>
<dbReference type="HAMAP" id="MF_00048">
    <property type="entry name" value="UPF0102"/>
    <property type="match status" value="1"/>
</dbReference>
<evidence type="ECO:0000313" key="4">
    <source>
        <dbReference type="Proteomes" id="UP000886757"/>
    </source>
</evidence>
<dbReference type="InterPro" id="IPR011335">
    <property type="entry name" value="Restrct_endonuc-II-like"/>
</dbReference>
<dbReference type="EMBL" id="DVGK01000125">
    <property type="protein sequence ID" value="HIR14471.1"/>
    <property type="molecule type" value="Genomic_DNA"/>
</dbReference>
<evidence type="ECO:0000256" key="2">
    <source>
        <dbReference type="HAMAP-Rule" id="MF_00048"/>
    </source>
</evidence>
<dbReference type="InterPro" id="IPR011856">
    <property type="entry name" value="tRNA_endonuc-like_dom_sf"/>
</dbReference>
<dbReference type="SUPFAM" id="SSF52980">
    <property type="entry name" value="Restriction endonuclease-like"/>
    <property type="match status" value="1"/>
</dbReference>
<reference evidence="3" key="2">
    <citation type="journal article" date="2021" name="PeerJ">
        <title>Extensive microbial diversity within the chicken gut microbiome revealed by metagenomics and culture.</title>
        <authorList>
            <person name="Gilroy R."/>
            <person name="Ravi A."/>
            <person name="Getino M."/>
            <person name="Pursley I."/>
            <person name="Horton D.L."/>
            <person name="Alikhan N.F."/>
            <person name="Baker D."/>
            <person name="Gharbi K."/>
            <person name="Hall N."/>
            <person name="Watson M."/>
            <person name="Adriaenssens E.M."/>
            <person name="Foster-Nyarko E."/>
            <person name="Jarju S."/>
            <person name="Secka A."/>
            <person name="Antonio M."/>
            <person name="Oren A."/>
            <person name="Chaudhuri R.R."/>
            <person name="La Ragione R."/>
            <person name="Hildebrand F."/>
            <person name="Pallen M.J."/>
        </authorList>
    </citation>
    <scope>NUCLEOTIDE SEQUENCE</scope>
    <source>
        <strain evidence="3">ChiSjej4B22-8148</strain>
    </source>
</reference>
<dbReference type="Proteomes" id="UP000886757">
    <property type="component" value="Unassembled WGS sequence"/>
</dbReference>
<evidence type="ECO:0000313" key="3">
    <source>
        <dbReference type="EMBL" id="HIR14471.1"/>
    </source>
</evidence>
<gene>
    <name evidence="3" type="ORF">IAB31_11180</name>
</gene>
<dbReference type="Gene3D" id="3.40.1350.10">
    <property type="match status" value="1"/>
</dbReference>
<dbReference type="PANTHER" id="PTHR34039:SF1">
    <property type="entry name" value="UPF0102 PROTEIN YRAN"/>
    <property type="match status" value="1"/>
</dbReference>
<name>A0A9D1ADF1_9FIRM</name>
<comment type="similarity">
    <text evidence="1 2">Belongs to the UPF0102 family.</text>
</comment>
<accession>A0A9D1ADF1</accession>
<dbReference type="Pfam" id="PF02021">
    <property type="entry name" value="UPF0102"/>
    <property type="match status" value="1"/>
</dbReference>
<evidence type="ECO:0000256" key="1">
    <source>
        <dbReference type="ARBA" id="ARBA00006738"/>
    </source>
</evidence>
<reference evidence="3" key="1">
    <citation type="submission" date="2020-10" db="EMBL/GenBank/DDBJ databases">
        <authorList>
            <person name="Gilroy R."/>
        </authorList>
    </citation>
    <scope>NUCLEOTIDE SEQUENCE</scope>
    <source>
        <strain evidence="3">ChiSjej4B22-8148</strain>
    </source>
</reference>
<dbReference type="CDD" id="cd20736">
    <property type="entry name" value="PoNe_Nuclease"/>
    <property type="match status" value="1"/>
</dbReference>
<organism evidence="3 4">
    <name type="scientific">Candidatus Choladousia intestinavium</name>
    <dbReference type="NCBI Taxonomy" id="2840727"/>
    <lineage>
        <taxon>Bacteria</taxon>
        <taxon>Bacillati</taxon>
        <taxon>Bacillota</taxon>
        <taxon>Clostridia</taxon>
        <taxon>Lachnospirales</taxon>
        <taxon>Lachnospiraceae</taxon>
        <taxon>Lachnospiraceae incertae sedis</taxon>
        <taxon>Candidatus Choladousia</taxon>
    </lineage>
</organism>
<dbReference type="NCBIfam" id="NF009150">
    <property type="entry name" value="PRK12497.1-3"/>
    <property type="match status" value="1"/>
</dbReference>